<comment type="caution">
    <text evidence="2">The sequence shown here is derived from an EMBL/GenBank/DDBJ whole genome shotgun (WGS) entry which is preliminary data.</text>
</comment>
<dbReference type="SUPFAM" id="SSF51197">
    <property type="entry name" value="Clavaminate synthase-like"/>
    <property type="match status" value="1"/>
</dbReference>
<dbReference type="Proteomes" id="UP001166571">
    <property type="component" value="Unassembled WGS sequence"/>
</dbReference>
<gene>
    <name evidence="2" type="ORF">K5P26_05190</name>
</gene>
<name>A0ABS7MBY3_9SPHN</name>
<organism evidence="2 3">
    <name type="scientific">Sphingopyxis jiangsuensis</name>
    <dbReference type="NCBI Taxonomy" id="2871171"/>
    <lineage>
        <taxon>Bacteria</taxon>
        <taxon>Pseudomonadati</taxon>
        <taxon>Pseudomonadota</taxon>
        <taxon>Alphaproteobacteria</taxon>
        <taxon>Sphingomonadales</taxon>
        <taxon>Sphingomonadaceae</taxon>
        <taxon>Sphingopyxis</taxon>
    </lineage>
</organism>
<sequence length="344" mass="37773">MIGVKDVLVVEAAEANLSSLREKGEPVVVRSLLASWPIIKAAIGGTDELLSQLAANASGALLTYSAADPSEQGRFHYTRDAQELNFTRHETTLREFLRLLADEASAPRPRALAAQGLPVHLCVPGFAAVHPMPLVPPSVLPRMWICNRAEVATHNDELENIACVVAGRRRFTLFAPEAIGDLYMGPFELTPGGTPISMVHVSEPDHERFPRFSSALAQAQIAELLPGDVLYIPYQWYHHVAALEPVNILVNYWWDAARQDLGSPWDALLHGVVALRELPPDQRRAWKAMFDHYVFELNGPAGDHLPPDIRGVLDSATPARIAELKRHLIHNLCNDGAGKTGPFA</sequence>
<protein>
    <submittedName>
        <fullName evidence="2">Cupin-like domain-containing protein</fullName>
    </submittedName>
</protein>
<proteinExistence type="predicted"/>
<keyword evidence="3" id="KW-1185">Reference proteome</keyword>
<dbReference type="PANTHER" id="PTHR12461:SF105">
    <property type="entry name" value="HYPOXIA-INDUCIBLE FACTOR 1-ALPHA INHIBITOR"/>
    <property type="match status" value="1"/>
</dbReference>
<dbReference type="InterPro" id="IPR014710">
    <property type="entry name" value="RmlC-like_jellyroll"/>
</dbReference>
<dbReference type="SMART" id="SM00558">
    <property type="entry name" value="JmjC"/>
    <property type="match status" value="1"/>
</dbReference>
<evidence type="ECO:0000313" key="3">
    <source>
        <dbReference type="Proteomes" id="UP001166571"/>
    </source>
</evidence>
<dbReference type="InterPro" id="IPR041667">
    <property type="entry name" value="Cupin_8"/>
</dbReference>
<dbReference type="EMBL" id="JAILXK010000001">
    <property type="protein sequence ID" value="MBY4636533.1"/>
    <property type="molecule type" value="Genomic_DNA"/>
</dbReference>
<accession>A0ABS7MBY3</accession>
<dbReference type="Gene3D" id="2.60.120.10">
    <property type="entry name" value="Jelly Rolls"/>
    <property type="match status" value="1"/>
</dbReference>
<dbReference type="PROSITE" id="PS51184">
    <property type="entry name" value="JMJC"/>
    <property type="match status" value="1"/>
</dbReference>
<reference evidence="2" key="1">
    <citation type="submission" date="2021-08" db="EMBL/GenBank/DDBJ databases">
        <title>Sphingopyxis panaciterrulae sp. nov., isolated from the surface water of the Yellow Sea.</title>
        <authorList>
            <person name="Gao Z."/>
            <person name="Zhang D."/>
            <person name="Zhang A."/>
        </authorList>
    </citation>
    <scope>NUCLEOTIDE SEQUENCE</scope>
    <source>
        <strain evidence="2">XHP0097</strain>
    </source>
</reference>
<dbReference type="PANTHER" id="PTHR12461">
    <property type="entry name" value="HYPOXIA-INDUCIBLE FACTOR 1 ALPHA INHIBITOR-RELATED"/>
    <property type="match status" value="1"/>
</dbReference>
<evidence type="ECO:0000259" key="1">
    <source>
        <dbReference type="PROSITE" id="PS51184"/>
    </source>
</evidence>
<evidence type="ECO:0000313" key="2">
    <source>
        <dbReference type="EMBL" id="MBY4636533.1"/>
    </source>
</evidence>
<dbReference type="RefSeq" id="WP_222135978.1">
    <property type="nucleotide sequence ID" value="NZ_JAILXK010000001.1"/>
</dbReference>
<dbReference type="Pfam" id="PF13621">
    <property type="entry name" value="Cupin_8"/>
    <property type="match status" value="1"/>
</dbReference>
<dbReference type="InterPro" id="IPR003347">
    <property type="entry name" value="JmjC_dom"/>
</dbReference>
<feature type="domain" description="JmjC" evidence="1">
    <location>
        <begin position="95"/>
        <end position="269"/>
    </location>
</feature>